<dbReference type="GO" id="GO:0030248">
    <property type="term" value="F:cellulose binding"/>
    <property type="evidence" value="ECO:0007669"/>
    <property type="project" value="InterPro"/>
</dbReference>
<accession>A0A165AAZ7</accession>
<dbReference type="PROSITE" id="PS00659">
    <property type="entry name" value="GLYCOSYL_HYDROL_F5"/>
    <property type="match status" value="1"/>
</dbReference>
<dbReference type="InterPro" id="IPR018087">
    <property type="entry name" value="Glyco_hydro_5_CS"/>
</dbReference>
<keyword evidence="8 10" id="KW-0326">Glycosidase</keyword>
<keyword evidence="4" id="KW-0732">Signal</keyword>
<dbReference type="FunFam" id="3.20.20.80:FF:000124">
    <property type="entry name" value="Exported cellulase"/>
    <property type="match status" value="1"/>
</dbReference>
<dbReference type="InterPro" id="IPR035971">
    <property type="entry name" value="CBD_sf"/>
</dbReference>
<dbReference type="OrthoDB" id="5823761at2759"/>
<feature type="region of interest" description="Disordered" evidence="11">
    <location>
        <begin position="112"/>
        <end position="135"/>
    </location>
</feature>
<gene>
    <name evidence="13" type="ORF">SISNIDRAFT_480332</name>
</gene>
<dbReference type="PANTHER" id="PTHR34142:SF5">
    <property type="entry name" value="CBM1 DOMAIN-CONTAINING PROTEIN"/>
    <property type="match status" value="1"/>
</dbReference>
<comment type="catalytic activity">
    <reaction evidence="1">
        <text>Endohydrolysis of (1-&gt;4)-beta-D-glucosidic linkages in cellulose, lichenin and cereal beta-D-glucans.</text>
        <dbReference type="EC" id="3.2.1.4"/>
    </reaction>
</comment>
<evidence type="ECO:0000256" key="8">
    <source>
        <dbReference type="ARBA" id="ARBA00023295"/>
    </source>
</evidence>
<evidence type="ECO:0000256" key="6">
    <source>
        <dbReference type="ARBA" id="ARBA00023001"/>
    </source>
</evidence>
<reference evidence="13 14" key="1">
    <citation type="journal article" date="2016" name="Mol. Biol. Evol.">
        <title>Comparative Genomics of Early-Diverging Mushroom-Forming Fungi Provides Insights into the Origins of Lignocellulose Decay Capabilities.</title>
        <authorList>
            <person name="Nagy L.G."/>
            <person name="Riley R."/>
            <person name="Tritt A."/>
            <person name="Adam C."/>
            <person name="Daum C."/>
            <person name="Floudas D."/>
            <person name="Sun H."/>
            <person name="Yadav J.S."/>
            <person name="Pangilinan J."/>
            <person name="Larsson K.H."/>
            <person name="Matsuura K."/>
            <person name="Barry K."/>
            <person name="Labutti K."/>
            <person name="Kuo R."/>
            <person name="Ohm R.A."/>
            <person name="Bhattacharya S.S."/>
            <person name="Shirouzu T."/>
            <person name="Yoshinaga Y."/>
            <person name="Martin F.M."/>
            <person name="Grigoriev I.V."/>
            <person name="Hibbett D.S."/>
        </authorList>
    </citation>
    <scope>NUCLEOTIDE SEQUENCE [LARGE SCALE GENOMIC DNA]</scope>
    <source>
        <strain evidence="13 14">HHB9708</strain>
    </source>
</reference>
<organism evidence="13 14">
    <name type="scientific">Sistotremastrum niveocremeum HHB9708</name>
    <dbReference type="NCBI Taxonomy" id="1314777"/>
    <lineage>
        <taxon>Eukaryota</taxon>
        <taxon>Fungi</taxon>
        <taxon>Dikarya</taxon>
        <taxon>Basidiomycota</taxon>
        <taxon>Agaricomycotina</taxon>
        <taxon>Agaricomycetes</taxon>
        <taxon>Sistotremastrales</taxon>
        <taxon>Sistotremastraceae</taxon>
        <taxon>Sertulicium</taxon>
        <taxon>Sertulicium niveocremeum</taxon>
    </lineage>
</organism>
<evidence type="ECO:0000256" key="7">
    <source>
        <dbReference type="ARBA" id="ARBA00023277"/>
    </source>
</evidence>
<dbReference type="STRING" id="1314777.A0A165AAZ7"/>
<evidence type="ECO:0000313" key="13">
    <source>
        <dbReference type="EMBL" id="KZS98720.1"/>
    </source>
</evidence>
<evidence type="ECO:0000256" key="3">
    <source>
        <dbReference type="ARBA" id="ARBA00012601"/>
    </source>
</evidence>
<proteinExistence type="inferred from homology"/>
<keyword evidence="5 10" id="KW-0378">Hydrolase</keyword>
<evidence type="ECO:0000256" key="10">
    <source>
        <dbReference type="RuleBase" id="RU361153"/>
    </source>
</evidence>
<dbReference type="GO" id="GO:0030245">
    <property type="term" value="P:cellulose catabolic process"/>
    <property type="evidence" value="ECO:0007669"/>
    <property type="project" value="UniProtKB-KW"/>
</dbReference>
<dbReference type="Proteomes" id="UP000076722">
    <property type="component" value="Unassembled WGS sequence"/>
</dbReference>
<name>A0A165AAZ7_9AGAM</name>
<dbReference type="GO" id="GO:0008810">
    <property type="term" value="F:cellulase activity"/>
    <property type="evidence" value="ECO:0007669"/>
    <property type="project" value="UniProtKB-EC"/>
</dbReference>
<dbReference type="Pfam" id="PF00150">
    <property type="entry name" value="Cellulase"/>
    <property type="match status" value="1"/>
</dbReference>
<evidence type="ECO:0000256" key="5">
    <source>
        <dbReference type="ARBA" id="ARBA00022801"/>
    </source>
</evidence>
<evidence type="ECO:0000256" key="4">
    <source>
        <dbReference type="ARBA" id="ARBA00022729"/>
    </source>
</evidence>
<dbReference type="PROSITE" id="PS51164">
    <property type="entry name" value="CBM1_2"/>
    <property type="match status" value="1"/>
</dbReference>
<dbReference type="SUPFAM" id="SSF51445">
    <property type="entry name" value="(Trans)glycosidases"/>
    <property type="match status" value="1"/>
</dbReference>
<comment type="similarity">
    <text evidence="2 10">Belongs to the glycosyl hydrolase 5 (cellulase A) family.</text>
</comment>
<dbReference type="PROSITE" id="PS00562">
    <property type="entry name" value="CBM1_1"/>
    <property type="match status" value="1"/>
</dbReference>
<dbReference type="SUPFAM" id="SSF57180">
    <property type="entry name" value="Cellulose-binding domain"/>
    <property type="match status" value="1"/>
</dbReference>
<dbReference type="GO" id="GO:0005576">
    <property type="term" value="C:extracellular region"/>
    <property type="evidence" value="ECO:0007669"/>
    <property type="project" value="InterPro"/>
</dbReference>
<keyword evidence="7" id="KW-0119">Carbohydrate metabolism</keyword>
<evidence type="ECO:0000259" key="12">
    <source>
        <dbReference type="PROSITE" id="PS51164"/>
    </source>
</evidence>
<keyword evidence="9" id="KW-0624">Polysaccharide degradation</keyword>
<dbReference type="InterPro" id="IPR017853">
    <property type="entry name" value="GH"/>
</dbReference>
<evidence type="ECO:0000256" key="1">
    <source>
        <dbReference type="ARBA" id="ARBA00000966"/>
    </source>
</evidence>
<evidence type="ECO:0000256" key="9">
    <source>
        <dbReference type="ARBA" id="ARBA00023326"/>
    </source>
</evidence>
<keyword evidence="14" id="KW-1185">Reference proteome</keyword>
<dbReference type="InterPro" id="IPR000254">
    <property type="entry name" value="CBD"/>
</dbReference>
<dbReference type="EMBL" id="KV419394">
    <property type="protein sequence ID" value="KZS98720.1"/>
    <property type="molecule type" value="Genomic_DNA"/>
</dbReference>
<sequence>MADETALAATYPSPDELFGRLWYLSIMLQRFQFRPDKASPIDGLPPHYLRYNNMLKALVSLVFLAALVRSQADEWQQCGGINWSGATTCVSGTVCTEQNPYYSQCLPGTATTTTTTTSTSTSTSTSSTATSSATSTPYTGSFLGGVNLSGFDFTVATNGSFSPPDAPPPTSQIGHFVAEGVNIFRVPTAWQLATPTLGGSLDQGWLSQYDEVVNTALQAGAHVIVDIHNYARWNGNLIGEAGGPTNEQFANLWSQLAEHYASEPNIIFGVMNEPHDLLSLQDWADSVQAAVTAIREAGATSQLILIPGSSYASAQQLPTEAGPYLLNVVDHDGTVGKLIFDVHKYLDSDNSGTHADCVTDNTAVLQTLVDWLQENGNRQALLSETGGGNTSSCETDLNSELAFVKAHSSSIIGFCVWAAGSFDTTYVLSVTPNPDGTDQPLWVDAVQPNLP</sequence>
<dbReference type="AlphaFoldDB" id="A0A165AAZ7"/>
<protein>
    <recommendedName>
        <fullName evidence="3">cellulase</fullName>
        <ecNumber evidence="3">3.2.1.4</ecNumber>
    </recommendedName>
</protein>
<evidence type="ECO:0000313" key="14">
    <source>
        <dbReference type="Proteomes" id="UP000076722"/>
    </source>
</evidence>
<dbReference type="Pfam" id="PF00734">
    <property type="entry name" value="CBM_1"/>
    <property type="match status" value="1"/>
</dbReference>
<dbReference type="SMART" id="SM00236">
    <property type="entry name" value="fCBD"/>
    <property type="match status" value="1"/>
</dbReference>
<dbReference type="EC" id="3.2.1.4" evidence="3"/>
<dbReference type="Gene3D" id="3.20.20.80">
    <property type="entry name" value="Glycosidases"/>
    <property type="match status" value="1"/>
</dbReference>
<evidence type="ECO:0000256" key="2">
    <source>
        <dbReference type="ARBA" id="ARBA00005641"/>
    </source>
</evidence>
<feature type="domain" description="CBM1" evidence="12">
    <location>
        <begin position="70"/>
        <end position="106"/>
    </location>
</feature>
<dbReference type="PANTHER" id="PTHR34142">
    <property type="entry name" value="ENDO-BETA-1,4-GLUCANASE A"/>
    <property type="match status" value="1"/>
</dbReference>
<dbReference type="InterPro" id="IPR001547">
    <property type="entry name" value="Glyco_hydro_5"/>
</dbReference>
<keyword evidence="6" id="KW-0136">Cellulose degradation</keyword>
<evidence type="ECO:0000256" key="11">
    <source>
        <dbReference type="SAM" id="MobiDB-lite"/>
    </source>
</evidence>